<evidence type="ECO:0000256" key="3">
    <source>
        <dbReference type="ARBA" id="ARBA00022989"/>
    </source>
</evidence>
<keyword evidence="2 5" id="KW-0812">Transmembrane</keyword>
<evidence type="ECO:0000256" key="4">
    <source>
        <dbReference type="ARBA" id="ARBA00023136"/>
    </source>
</evidence>
<evidence type="ECO:0000256" key="2">
    <source>
        <dbReference type="ARBA" id="ARBA00022692"/>
    </source>
</evidence>
<evidence type="ECO:0000256" key="1">
    <source>
        <dbReference type="ARBA" id="ARBA00004141"/>
    </source>
</evidence>
<dbReference type="KEGG" id="dzi:111298729"/>
<comment type="subcellular location">
    <subcellularLocation>
        <location evidence="1">Membrane</location>
        <topology evidence="1">Multi-pass membrane protein</topology>
    </subcellularLocation>
</comment>
<protein>
    <submittedName>
        <fullName evidence="8">Probable aquaporin TIP3-2</fullName>
    </submittedName>
</protein>
<reference evidence="8" key="1">
    <citation type="submission" date="2025-08" db="UniProtKB">
        <authorList>
            <consortium name="RefSeq"/>
        </authorList>
    </citation>
    <scope>IDENTIFICATION</scope>
    <source>
        <tissue evidence="8">Fruit stalk</tissue>
    </source>
</reference>
<feature type="transmembrane region" description="Helical" evidence="6">
    <location>
        <begin position="190"/>
        <end position="209"/>
    </location>
</feature>
<dbReference type="PANTHER" id="PTHR47002">
    <property type="entry name" value="AQUAPORIN-LIKE"/>
    <property type="match status" value="1"/>
</dbReference>
<keyword evidence="3 6" id="KW-1133">Transmembrane helix</keyword>
<dbReference type="GeneID" id="111298729"/>
<organism evidence="7 8">
    <name type="scientific">Durio zibethinus</name>
    <name type="common">Durian</name>
    <dbReference type="NCBI Taxonomy" id="66656"/>
    <lineage>
        <taxon>Eukaryota</taxon>
        <taxon>Viridiplantae</taxon>
        <taxon>Streptophyta</taxon>
        <taxon>Embryophyta</taxon>
        <taxon>Tracheophyta</taxon>
        <taxon>Spermatophyta</taxon>
        <taxon>Magnoliopsida</taxon>
        <taxon>eudicotyledons</taxon>
        <taxon>Gunneridae</taxon>
        <taxon>Pentapetalae</taxon>
        <taxon>rosids</taxon>
        <taxon>malvids</taxon>
        <taxon>Malvales</taxon>
        <taxon>Malvaceae</taxon>
        <taxon>Helicteroideae</taxon>
        <taxon>Durio</taxon>
    </lineage>
</organism>
<feature type="transmembrane region" description="Helical" evidence="6">
    <location>
        <begin position="162"/>
        <end position="184"/>
    </location>
</feature>
<dbReference type="PANTHER" id="PTHR47002:SF4">
    <property type="entry name" value="AQUAPORIN AQPAN.G-LIKE"/>
    <property type="match status" value="1"/>
</dbReference>
<keyword evidence="7" id="KW-1185">Reference proteome</keyword>
<dbReference type="RefSeq" id="XP_022749193.1">
    <property type="nucleotide sequence ID" value="XM_022893458.1"/>
</dbReference>
<gene>
    <name evidence="8" type="primary">LOC111298729</name>
</gene>
<dbReference type="OrthoDB" id="3222at2759"/>
<dbReference type="InterPro" id="IPR000425">
    <property type="entry name" value="MIP"/>
</dbReference>
<evidence type="ECO:0000256" key="6">
    <source>
        <dbReference type="SAM" id="Phobius"/>
    </source>
</evidence>
<keyword evidence="4 6" id="KW-0472">Membrane</keyword>
<proteinExistence type="inferred from homology"/>
<comment type="similarity">
    <text evidence="5">Belongs to the MIP/aquaporin (TC 1.A.8) family.</text>
</comment>
<name>A0A6P5Z8T1_DURZI</name>
<dbReference type="Pfam" id="PF00230">
    <property type="entry name" value="MIP"/>
    <property type="match status" value="1"/>
</dbReference>
<dbReference type="Proteomes" id="UP000515121">
    <property type="component" value="Unplaced"/>
</dbReference>
<feature type="transmembrane region" description="Helical" evidence="6">
    <location>
        <begin position="129"/>
        <end position="150"/>
    </location>
</feature>
<keyword evidence="5" id="KW-0813">Transport</keyword>
<feature type="transmembrane region" description="Helical" evidence="6">
    <location>
        <begin position="216"/>
        <end position="236"/>
    </location>
</feature>
<evidence type="ECO:0000256" key="5">
    <source>
        <dbReference type="RuleBase" id="RU000477"/>
    </source>
</evidence>
<dbReference type="GO" id="GO:0016020">
    <property type="term" value="C:membrane"/>
    <property type="evidence" value="ECO:0007669"/>
    <property type="project" value="UniProtKB-SubCell"/>
</dbReference>
<dbReference type="GO" id="GO:0015267">
    <property type="term" value="F:channel activity"/>
    <property type="evidence" value="ECO:0007669"/>
    <property type="project" value="InterPro"/>
</dbReference>
<evidence type="ECO:0000313" key="7">
    <source>
        <dbReference type="Proteomes" id="UP000515121"/>
    </source>
</evidence>
<feature type="transmembrane region" description="Helical" evidence="6">
    <location>
        <begin position="88"/>
        <end position="109"/>
    </location>
</feature>
<evidence type="ECO:0000313" key="8">
    <source>
        <dbReference type="RefSeq" id="XP_022749193.1"/>
    </source>
</evidence>
<dbReference type="InterPro" id="IPR023271">
    <property type="entry name" value="Aquaporin-like"/>
</dbReference>
<sequence length="266" mass="27956">MELLRMKKAIYGRNEVQPFASTPKHRQLEEGKDPKASLLSKVLGLEELFSLEVWKASLAEVLGTAVLVFALDTKVISALQTETKTPNLVMSVLIAFAVAVIHLATYPISGGHINPIVTFAALLTGLISISRAAIFISAQCVAGILGALALKAVVSSSVQQTYSLAGCTITIVAPGLNGPTVIGLGTSQALRLEIICSFVLLFASVWMAFDRRQAKALGRVTVCVILGIVLGLLVYISTTVTATKGYGGAGLNPARCLGPAVVRPLE</sequence>
<dbReference type="AlphaFoldDB" id="A0A6P5Z8T1"/>
<dbReference type="Gene3D" id="1.20.1080.10">
    <property type="entry name" value="Glycerol uptake facilitator protein"/>
    <property type="match status" value="1"/>
</dbReference>
<dbReference type="PRINTS" id="PR00783">
    <property type="entry name" value="MINTRINSICP"/>
</dbReference>
<dbReference type="SUPFAM" id="SSF81338">
    <property type="entry name" value="Aquaporin-like"/>
    <property type="match status" value="1"/>
</dbReference>
<accession>A0A6P5Z8T1</accession>